<evidence type="ECO:0000256" key="2">
    <source>
        <dbReference type="ARBA" id="ARBA00010552"/>
    </source>
</evidence>
<proteinExistence type="inferred from homology"/>
<dbReference type="OrthoDB" id="3477330at2759"/>
<dbReference type="EMBL" id="JAADJG010000567">
    <property type="protein sequence ID" value="KAF4443620.1"/>
    <property type="molecule type" value="Genomic_DNA"/>
</dbReference>
<dbReference type="AlphaFoldDB" id="A0A8H4K2T0"/>
<dbReference type="Proteomes" id="UP000605986">
    <property type="component" value="Unassembled WGS sequence"/>
</dbReference>
<protein>
    <submittedName>
        <fullName evidence="5">Lysyl oxidase-like protein 2 3 4</fullName>
    </submittedName>
</protein>
<gene>
    <name evidence="5" type="ORF">F53441_11386</name>
</gene>
<dbReference type="Pfam" id="PF01042">
    <property type="entry name" value="Ribonuc_L-PSP"/>
    <property type="match status" value="1"/>
</dbReference>
<comment type="similarity">
    <text evidence="2">Belongs to the RutC family.</text>
</comment>
<feature type="compositionally biased region" description="Low complexity" evidence="4">
    <location>
        <begin position="215"/>
        <end position="234"/>
    </location>
</feature>
<feature type="region of interest" description="Disordered" evidence="4">
    <location>
        <begin position="173"/>
        <end position="193"/>
    </location>
</feature>
<comment type="subcellular location">
    <subcellularLocation>
        <location evidence="1">Nucleus</location>
    </subcellularLocation>
</comment>
<name>A0A8H4K2T0_9HYPO</name>
<dbReference type="FunFam" id="3.30.1330.40:FF:000001">
    <property type="entry name" value="L-PSP family endoribonuclease"/>
    <property type="match status" value="1"/>
</dbReference>
<dbReference type="InterPro" id="IPR021858">
    <property type="entry name" value="Fun_TF"/>
</dbReference>
<reference evidence="5" key="1">
    <citation type="submission" date="2020-01" db="EMBL/GenBank/DDBJ databases">
        <title>Identification and distribution of gene clusters putatively required for synthesis of sphingolipid metabolism inhibitors in phylogenetically diverse species of the filamentous fungus Fusarium.</title>
        <authorList>
            <person name="Kim H.-S."/>
            <person name="Busman M."/>
            <person name="Brown D.W."/>
            <person name="Divon H."/>
            <person name="Uhlig S."/>
            <person name="Proctor R.H."/>
        </authorList>
    </citation>
    <scope>NUCLEOTIDE SEQUENCE</scope>
    <source>
        <strain evidence="5">NRRL 53441</strain>
    </source>
</reference>
<comment type="caution">
    <text evidence="5">The sequence shown here is derived from an EMBL/GenBank/DDBJ whole genome shotgun (WGS) entry which is preliminary data.</text>
</comment>
<dbReference type="Pfam" id="PF11951">
    <property type="entry name" value="Fungal_trans_2"/>
    <property type="match status" value="1"/>
</dbReference>
<keyword evidence="3" id="KW-0539">Nucleus</keyword>
<dbReference type="Gene3D" id="3.30.1330.40">
    <property type="entry name" value="RutC-like"/>
    <property type="match status" value="1"/>
</dbReference>
<dbReference type="InterPro" id="IPR006175">
    <property type="entry name" value="YjgF/YER057c/UK114"/>
</dbReference>
<organism evidence="5 6">
    <name type="scientific">Fusarium austroafricanum</name>
    <dbReference type="NCBI Taxonomy" id="2364996"/>
    <lineage>
        <taxon>Eukaryota</taxon>
        <taxon>Fungi</taxon>
        <taxon>Dikarya</taxon>
        <taxon>Ascomycota</taxon>
        <taxon>Pezizomycotina</taxon>
        <taxon>Sordariomycetes</taxon>
        <taxon>Hypocreomycetidae</taxon>
        <taxon>Hypocreales</taxon>
        <taxon>Nectriaceae</taxon>
        <taxon>Fusarium</taxon>
        <taxon>Fusarium concolor species complex</taxon>
    </lineage>
</organism>
<accession>A0A8H4K2T0</accession>
<dbReference type="GO" id="GO:0005739">
    <property type="term" value="C:mitochondrion"/>
    <property type="evidence" value="ECO:0007669"/>
    <property type="project" value="UniProtKB-ARBA"/>
</dbReference>
<feature type="region of interest" description="Disordered" evidence="4">
    <location>
        <begin position="208"/>
        <end position="238"/>
    </location>
</feature>
<evidence type="ECO:0000313" key="5">
    <source>
        <dbReference type="EMBL" id="KAF4443620.1"/>
    </source>
</evidence>
<evidence type="ECO:0000256" key="4">
    <source>
        <dbReference type="SAM" id="MobiDB-lite"/>
    </source>
</evidence>
<evidence type="ECO:0000313" key="6">
    <source>
        <dbReference type="Proteomes" id="UP000605986"/>
    </source>
</evidence>
<dbReference type="CDD" id="cd00448">
    <property type="entry name" value="YjgF_YER057c_UK114_family"/>
    <property type="match status" value="1"/>
</dbReference>
<dbReference type="GO" id="GO:0005634">
    <property type="term" value="C:nucleus"/>
    <property type="evidence" value="ECO:0007669"/>
    <property type="project" value="UniProtKB-SubCell"/>
</dbReference>
<feature type="compositionally biased region" description="Polar residues" evidence="4">
    <location>
        <begin position="179"/>
        <end position="193"/>
    </location>
</feature>
<dbReference type="PANTHER" id="PTHR37534:SF46">
    <property type="entry name" value="ZN(II)2CYS6 TRANSCRIPTION FACTOR (EUROFUNG)"/>
    <property type="match status" value="1"/>
</dbReference>
<dbReference type="PANTHER" id="PTHR37534">
    <property type="entry name" value="TRANSCRIPTIONAL ACTIVATOR PROTEIN UGA3"/>
    <property type="match status" value="1"/>
</dbReference>
<dbReference type="InterPro" id="IPR035959">
    <property type="entry name" value="RutC-like_sf"/>
</dbReference>
<evidence type="ECO:0000256" key="1">
    <source>
        <dbReference type="ARBA" id="ARBA00004123"/>
    </source>
</evidence>
<keyword evidence="6" id="KW-1185">Reference proteome</keyword>
<evidence type="ECO:0000256" key="3">
    <source>
        <dbReference type="ARBA" id="ARBA00023242"/>
    </source>
</evidence>
<sequence>MSYRDPVYTTAAAAPLPQFSQAVKYNGMVYCSGSIGIDPATDELVPGTVTDRARMALHNLKAVLEAAGSSMDRVVKANIFLADMNDFGGVNIAWDEFFPDHPKPIAMGIDPLDEADSPGLQGRRRIELGRDFVVYANETIDKFLTDIDHHAESGQPSDRGPFSAFMTTHDESCELEASVPSTAETSSPDDTNWMSPAARVILSEAPQTYDSESVPNTTPWLPLDLPTSPSSLVPTDKDFPTDDYKNKLGEDLMIKDFIVGIGDENPSVQETSLTPYASEPVMPQILNTTLSGNLQTDYLIKHYNVHVAGLLLPVNHSENPFRNLYLSTALEGILHLNLHTGTSREMTYTALYQSLLASAAYHRWQCNKQDLIYRELGAKYRYYSIQSLQAAVTEAPPTVNYQALILAVLSLVTIGVISGEGVDFRLHIQVATQLRKLRSKWRLLSRPSRRLNEIGAFLALLSDSMSFEPSSSSWGNNDDSIVSEYATLQLSECFEYTYGITPAITMAIHEACRLSKHLIRFRQESEDLPDDFLEACEELGNKLESWRFEAEAIMVNFCGDELSLSVFPYYAKAWHGAALIYYYSCIQGIERADLVREVDKVGEDMHSAEDLKAVPGSLWQEKSMAPITWPAFVASCNAIKDRRGIWERWWKRVLCYNLGNMTRQWDLVQKIWGILDDAECQRIYYDALYASTLHL</sequence>
<dbReference type="SUPFAM" id="SSF55298">
    <property type="entry name" value="YjgF-like"/>
    <property type="match status" value="1"/>
</dbReference>